<sequence>MIDSFKFKNIKYNEVFLFQRIRMKKILLLASLLVGFAFAGDKMLVTGFSPLGVDETAAKLQNILKEKGLKVFGVFEHSKLAKEVNLEMRDTVVVAFGAPKAGTPLMQCEPSIALELPLKMVIYKDNDSKTVVAYRDIKDIAKSYGANCDEVVNKLSAAQSNFFKAITK</sequence>
<dbReference type="InterPro" id="IPR035923">
    <property type="entry name" value="TT1751-like_sf"/>
</dbReference>
<comment type="caution">
    <text evidence="5">The sequence shown here is derived from an EMBL/GenBank/DDBJ whole genome shotgun (WGS) entry which is preliminary data.</text>
</comment>
<evidence type="ECO:0000313" key="4">
    <source>
        <dbReference type="EMBL" id="EAK0453016.1"/>
    </source>
</evidence>
<dbReference type="SUPFAM" id="SSF103247">
    <property type="entry name" value="TT1751-like"/>
    <property type="match status" value="1"/>
</dbReference>
<dbReference type="EMBL" id="AABTCC010000003">
    <property type="protein sequence ID" value="EAI8858592.1"/>
    <property type="molecule type" value="Genomic_DNA"/>
</dbReference>
<dbReference type="EMBL" id="AACCXM010000002">
    <property type="protein sequence ID" value="EAK0468502.1"/>
    <property type="molecule type" value="Genomic_DNA"/>
</dbReference>
<dbReference type="Proteomes" id="UP000535509">
    <property type="component" value="Unassembled WGS sequence"/>
</dbReference>
<dbReference type="AlphaFoldDB" id="A0A5L8KEK4"/>
<evidence type="ECO:0000313" key="3">
    <source>
        <dbReference type="EMBL" id="EAI8858592.1"/>
    </source>
</evidence>
<dbReference type="EMBL" id="AACCXK010000007">
    <property type="protein sequence ID" value="EAK0453016.1"/>
    <property type="molecule type" value="Genomic_DNA"/>
</dbReference>
<dbReference type="PANTHER" id="PTHR38342">
    <property type="entry name" value="SLR5037 PROTEIN"/>
    <property type="match status" value="1"/>
</dbReference>
<dbReference type="CDD" id="cd14797">
    <property type="entry name" value="DUF302"/>
    <property type="match status" value="1"/>
</dbReference>
<accession>A0A5L8KEK4</accession>
<evidence type="ECO:0000259" key="1">
    <source>
        <dbReference type="Pfam" id="PF03625"/>
    </source>
</evidence>
<evidence type="ECO:0000313" key="7">
    <source>
        <dbReference type="Proteomes" id="UP000557842"/>
    </source>
</evidence>
<dbReference type="Gene3D" id="3.30.310.70">
    <property type="entry name" value="TT1751-like domain"/>
    <property type="match status" value="1"/>
</dbReference>
<evidence type="ECO:0000313" key="6">
    <source>
        <dbReference type="Proteomes" id="UP000535509"/>
    </source>
</evidence>
<reference evidence="5 7" key="1">
    <citation type="submission" date="2018-05" db="EMBL/GenBank/DDBJ databases">
        <authorList>
            <consortium name="PulseNet: The National Subtyping Network for Foodborne Disease Surveillance"/>
            <person name="Tarr C.L."/>
            <person name="Trees E."/>
            <person name="Katz L.S."/>
            <person name="Carleton-Romer H.A."/>
            <person name="Stroika S."/>
            <person name="Kucerova Z."/>
            <person name="Roache K.F."/>
            <person name="Sabol A.L."/>
            <person name="Besser J."/>
            <person name="Gerner-Smidt P."/>
        </authorList>
    </citation>
    <scope>NUCLEOTIDE SEQUENCE</scope>
    <source>
        <strain evidence="4">2014D-0197</strain>
        <strain evidence="2 7">2016D-0221</strain>
        <strain evidence="5">D4313</strain>
        <strain evidence="3 6">PNUSAC001503</strain>
    </source>
</reference>
<feature type="domain" description="DUF302" evidence="1">
    <location>
        <begin position="76"/>
        <end position="136"/>
    </location>
</feature>
<proteinExistence type="predicted"/>
<name>A0A5L8KEK4_CAMFE</name>
<dbReference type="InterPro" id="IPR005180">
    <property type="entry name" value="DUF302"/>
</dbReference>
<keyword evidence="6" id="KW-1185">Reference proteome</keyword>
<dbReference type="EMBL" id="AABQDW010000002">
    <property type="protein sequence ID" value="EAI5407489.1"/>
    <property type="molecule type" value="Genomic_DNA"/>
</dbReference>
<dbReference type="Proteomes" id="UP000557842">
    <property type="component" value="Unassembled WGS sequence"/>
</dbReference>
<dbReference type="PANTHER" id="PTHR38342:SF2">
    <property type="entry name" value="INNER MEMBRANE OR EXPORTED"/>
    <property type="match status" value="1"/>
</dbReference>
<dbReference type="Pfam" id="PF03625">
    <property type="entry name" value="DUF302"/>
    <property type="match status" value="1"/>
</dbReference>
<evidence type="ECO:0000313" key="2">
    <source>
        <dbReference type="EMBL" id="EAI5407489.1"/>
    </source>
</evidence>
<protein>
    <submittedName>
        <fullName evidence="5">DUF302 domain-containing protein</fullName>
    </submittedName>
</protein>
<organism evidence="5">
    <name type="scientific">Campylobacter fetus</name>
    <dbReference type="NCBI Taxonomy" id="196"/>
    <lineage>
        <taxon>Bacteria</taxon>
        <taxon>Pseudomonadati</taxon>
        <taxon>Campylobacterota</taxon>
        <taxon>Epsilonproteobacteria</taxon>
        <taxon>Campylobacterales</taxon>
        <taxon>Campylobacteraceae</taxon>
        <taxon>Campylobacter</taxon>
    </lineage>
</organism>
<evidence type="ECO:0000313" key="5">
    <source>
        <dbReference type="EMBL" id="EAK0468502.1"/>
    </source>
</evidence>
<gene>
    <name evidence="4" type="ORF">AAH17_05025</name>
    <name evidence="5" type="ORF">AAH24_03840</name>
    <name evidence="2" type="ORF">BVH53_02035</name>
    <name evidence="3" type="ORF">CX802_01835</name>
</gene>